<gene>
    <name evidence="2" type="ORF">JGU71_10705</name>
</gene>
<dbReference type="AlphaFoldDB" id="A0A934U311"/>
<protein>
    <submittedName>
        <fullName evidence="2">Uncharacterized protein</fullName>
    </submittedName>
</protein>
<reference evidence="2" key="1">
    <citation type="submission" date="2020-12" db="EMBL/GenBank/DDBJ databases">
        <title>Antrihabitans popcorni sp. nov. and Antrihabitans auranticaus sp. nov., isolated from a larva cave.</title>
        <authorList>
            <person name="Lee S.D."/>
            <person name="Kim I.S."/>
        </authorList>
    </citation>
    <scope>NUCLEOTIDE SEQUENCE</scope>
    <source>
        <strain evidence="2">YC3-6</strain>
    </source>
</reference>
<feature type="transmembrane region" description="Helical" evidence="1">
    <location>
        <begin position="47"/>
        <end position="68"/>
    </location>
</feature>
<keyword evidence="1" id="KW-0472">Membrane</keyword>
<evidence type="ECO:0000313" key="3">
    <source>
        <dbReference type="Proteomes" id="UP000655868"/>
    </source>
</evidence>
<proteinExistence type="predicted"/>
<accession>A0A934U311</accession>
<organism evidence="2 3">
    <name type="scientific">Antrihabitans stalagmiti</name>
    <dbReference type="NCBI Taxonomy" id="2799499"/>
    <lineage>
        <taxon>Bacteria</taxon>
        <taxon>Bacillati</taxon>
        <taxon>Actinomycetota</taxon>
        <taxon>Actinomycetes</taxon>
        <taxon>Mycobacteriales</taxon>
        <taxon>Nocardiaceae</taxon>
        <taxon>Antrihabitans</taxon>
    </lineage>
</organism>
<feature type="transmembrane region" description="Helical" evidence="1">
    <location>
        <begin position="151"/>
        <end position="172"/>
    </location>
</feature>
<feature type="transmembrane region" description="Helical" evidence="1">
    <location>
        <begin position="122"/>
        <end position="144"/>
    </location>
</feature>
<dbReference type="SUPFAM" id="SSF103473">
    <property type="entry name" value="MFS general substrate transporter"/>
    <property type="match status" value="1"/>
</dbReference>
<keyword evidence="1" id="KW-0812">Transmembrane</keyword>
<evidence type="ECO:0000313" key="2">
    <source>
        <dbReference type="EMBL" id="MBJ8339360.1"/>
    </source>
</evidence>
<feature type="transmembrane region" description="Helical" evidence="1">
    <location>
        <begin position="80"/>
        <end position="102"/>
    </location>
</feature>
<keyword evidence="3" id="KW-1185">Reference proteome</keyword>
<comment type="caution">
    <text evidence="2">The sequence shown here is derived from an EMBL/GenBank/DDBJ whole genome shotgun (WGS) entry which is preliminary data.</text>
</comment>
<evidence type="ECO:0000256" key="1">
    <source>
        <dbReference type="SAM" id="Phobius"/>
    </source>
</evidence>
<sequence length="224" mass="23219">MNRTTAPVVAGLVGAGVLLAVGGNLHPRGSGDEVDDYLASMLGQSTWAASHLTQLIALVLVVPTYLAARRAGVFGRDVDIWLLVAACGSTLGAVELIPHVLASRELDGVVSGTATPILDVHLFLQMFATPALGLTTAALALAVARDAGTKPAWILGGIAAVTGTAYAFAGPLTSLTENVAFTPLFPAQSGLALWMIGTGVRLALRERERERESAEREEPALRAS</sequence>
<name>A0A934U311_9NOCA</name>
<dbReference type="EMBL" id="JAEMNV010000003">
    <property type="protein sequence ID" value="MBJ8339360.1"/>
    <property type="molecule type" value="Genomic_DNA"/>
</dbReference>
<feature type="transmembrane region" description="Helical" evidence="1">
    <location>
        <begin position="184"/>
        <end position="204"/>
    </location>
</feature>
<dbReference type="Proteomes" id="UP000655868">
    <property type="component" value="Unassembled WGS sequence"/>
</dbReference>
<dbReference type="RefSeq" id="WP_199704067.1">
    <property type="nucleotide sequence ID" value="NZ_JAEMNV010000003.1"/>
</dbReference>
<keyword evidence="1" id="KW-1133">Transmembrane helix</keyword>
<dbReference type="InterPro" id="IPR036259">
    <property type="entry name" value="MFS_trans_sf"/>
</dbReference>